<dbReference type="PANTHER" id="PTHR40448:SF1">
    <property type="entry name" value="TWO-COMPONENT SENSOR HISTIDINE KINASE"/>
    <property type="match status" value="1"/>
</dbReference>
<dbReference type="EMBL" id="RHJS01000002">
    <property type="protein sequence ID" value="RRK31038.1"/>
    <property type="molecule type" value="Genomic_DNA"/>
</dbReference>
<comment type="caution">
    <text evidence="4">The sequence shown here is derived from an EMBL/GenBank/DDBJ whole genome shotgun (WGS) entry which is preliminary data.</text>
</comment>
<dbReference type="Pfam" id="PF14689">
    <property type="entry name" value="SPOB_a"/>
    <property type="match status" value="1"/>
</dbReference>
<feature type="transmembrane region" description="Helical" evidence="1">
    <location>
        <begin position="99"/>
        <end position="125"/>
    </location>
</feature>
<evidence type="ECO:0000259" key="3">
    <source>
        <dbReference type="Pfam" id="PF14689"/>
    </source>
</evidence>
<name>A0A3R8JLS3_9FIRM</name>
<accession>A0A3R8JLS3</accession>
<keyword evidence="1" id="KW-0472">Membrane</keyword>
<dbReference type="InterPro" id="IPR032834">
    <property type="entry name" value="NatK-like_C"/>
</dbReference>
<keyword evidence="1" id="KW-0812">Transmembrane</keyword>
<dbReference type="InterPro" id="IPR036890">
    <property type="entry name" value="HATPase_C_sf"/>
</dbReference>
<dbReference type="PANTHER" id="PTHR40448">
    <property type="entry name" value="TWO-COMPONENT SENSOR HISTIDINE KINASE"/>
    <property type="match status" value="1"/>
</dbReference>
<dbReference type="Pfam" id="PF14501">
    <property type="entry name" value="HATPase_c_5"/>
    <property type="match status" value="1"/>
</dbReference>
<feature type="domain" description="Sensor histidine kinase NatK-like C-terminal" evidence="2">
    <location>
        <begin position="264"/>
        <end position="354"/>
    </location>
</feature>
<evidence type="ECO:0000256" key="1">
    <source>
        <dbReference type="SAM" id="Phobius"/>
    </source>
</evidence>
<evidence type="ECO:0000313" key="4">
    <source>
        <dbReference type="EMBL" id="RRK31038.1"/>
    </source>
</evidence>
<dbReference type="InterPro" id="IPR039506">
    <property type="entry name" value="SPOB_a"/>
</dbReference>
<evidence type="ECO:0000259" key="2">
    <source>
        <dbReference type="Pfam" id="PF14501"/>
    </source>
</evidence>
<dbReference type="Proteomes" id="UP000274920">
    <property type="component" value="Unassembled WGS sequence"/>
</dbReference>
<feature type="domain" description="SpoOB alpha-helical" evidence="3">
    <location>
        <begin position="166"/>
        <end position="221"/>
    </location>
</feature>
<gene>
    <name evidence="4" type="ORF">EBB54_06365</name>
</gene>
<dbReference type="Gene3D" id="1.10.287.130">
    <property type="match status" value="1"/>
</dbReference>
<dbReference type="AlphaFoldDB" id="A0A3R8JLS3"/>
<reference evidence="4" key="1">
    <citation type="submission" date="2018-10" db="EMBL/GenBank/DDBJ databases">
        <title>Schaedlerella arabinophila gen. nov. sp. nov., isolated from the mouse intestinal tract and comparative analysis with the genome of the closely related altered Schaedler flora strain ASF502.</title>
        <authorList>
            <person name="Miyake S."/>
            <person name="Soh M."/>
            <person name="Seedorf H."/>
        </authorList>
    </citation>
    <scope>NUCLEOTIDE SEQUENCE [LARGE SCALE GENOMIC DNA]</scope>
    <source>
        <strain evidence="4">DSM 106076</strain>
    </source>
</reference>
<dbReference type="Gene3D" id="3.30.565.10">
    <property type="entry name" value="Histidine kinase-like ATPase, C-terminal domain"/>
    <property type="match status" value="1"/>
</dbReference>
<feature type="transmembrane region" description="Helical" evidence="1">
    <location>
        <begin position="131"/>
        <end position="148"/>
    </location>
</feature>
<protein>
    <submittedName>
        <fullName evidence="4">GHKL domain-containing protein</fullName>
    </submittedName>
</protein>
<dbReference type="GO" id="GO:0042802">
    <property type="term" value="F:identical protein binding"/>
    <property type="evidence" value="ECO:0007669"/>
    <property type="project" value="TreeGrafter"/>
</dbReference>
<feature type="transmembrane region" description="Helical" evidence="1">
    <location>
        <begin position="54"/>
        <end position="78"/>
    </location>
</feature>
<proteinExistence type="predicted"/>
<evidence type="ECO:0000313" key="5">
    <source>
        <dbReference type="Proteomes" id="UP000274920"/>
    </source>
</evidence>
<keyword evidence="5" id="KW-1185">Reference proteome</keyword>
<dbReference type="SUPFAM" id="SSF55874">
    <property type="entry name" value="ATPase domain of HSP90 chaperone/DNA topoisomerase II/histidine kinase"/>
    <property type="match status" value="1"/>
</dbReference>
<keyword evidence="1" id="KW-1133">Transmembrane helix</keyword>
<organism evidence="4 5">
    <name type="scientific">Schaedlerella arabinosiphila</name>
    <dbReference type="NCBI Taxonomy" id="2044587"/>
    <lineage>
        <taxon>Bacteria</taxon>
        <taxon>Bacillati</taxon>
        <taxon>Bacillota</taxon>
        <taxon>Clostridia</taxon>
        <taxon>Lachnospirales</taxon>
        <taxon>Lachnospiraceae</taxon>
        <taxon>Schaedlerella</taxon>
    </lineage>
</organism>
<sequence>MYTWQAWQLCLAVLVCVWQVYGLEGSVRYPAGRWVWLVIFILAGKVGKQIWRPIWVYSAVFALAFGGACIVFFMRLSLLPEESEILFPADKKQQRKIRVHVWVGTTIWLLYLAWLLFLVICIEHFDIREQILIFFFSLTGVAEIIYFENLSVKSAYERIETLIDKEYQAEMLNYMQIIRSQRHDFNFHMQAVAGMIENGRYEECSRYVQTMVENVGRLNDLLPLSNPAVSALINTFTELAASRGIRLEVQILDDLSRAVCTTYEMNTIIGNLLQNAVDETENKEADLQFIRLLVMHRSRYHIIKVSNPCEKSDKEFQKIFTPGYTTKQLHEGIGLTSVKKITARYGGTVYSEHEPGIIHFIAKLPYGSS</sequence>